<protein>
    <submittedName>
        <fullName evidence="2">VWA domain-containing protein</fullName>
    </submittedName>
</protein>
<evidence type="ECO:0000259" key="1">
    <source>
        <dbReference type="PROSITE" id="PS50234"/>
    </source>
</evidence>
<dbReference type="PANTHER" id="PTHR41248:SF1">
    <property type="entry name" value="NORD PROTEIN"/>
    <property type="match status" value="1"/>
</dbReference>
<feature type="domain" description="VWFA" evidence="1">
    <location>
        <begin position="576"/>
        <end position="765"/>
    </location>
</feature>
<comment type="caution">
    <text evidence="2">The sequence shown here is derived from an EMBL/GenBank/DDBJ whole genome shotgun (WGS) entry which is preliminary data.</text>
</comment>
<dbReference type="EMBL" id="JADJMH010000019">
    <property type="protein sequence ID" value="MBK7676442.1"/>
    <property type="molecule type" value="Genomic_DNA"/>
</dbReference>
<organism evidence="2 3">
    <name type="scientific">Candidatus Accumulibacter proximus</name>
    <dbReference type="NCBI Taxonomy" id="2954385"/>
    <lineage>
        <taxon>Bacteria</taxon>
        <taxon>Pseudomonadati</taxon>
        <taxon>Pseudomonadota</taxon>
        <taxon>Betaproteobacteria</taxon>
        <taxon>Candidatus Accumulibacter</taxon>
    </lineage>
</organism>
<dbReference type="Pfam" id="PF00092">
    <property type="entry name" value="VWA"/>
    <property type="match status" value="1"/>
</dbReference>
<dbReference type="SMART" id="SM00327">
    <property type="entry name" value="VWA"/>
    <property type="match status" value="1"/>
</dbReference>
<name>A0A935Q1Q9_9PROT</name>
<accession>A0A935Q1Q9</accession>
<dbReference type="InterPro" id="IPR036465">
    <property type="entry name" value="vWFA_dom_sf"/>
</dbReference>
<evidence type="ECO:0000313" key="3">
    <source>
        <dbReference type="Proteomes" id="UP000697998"/>
    </source>
</evidence>
<dbReference type="InterPro" id="IPR002035">
    <property type="entry name" value="VWF_A"/>
</dbReference>
<dbReference type="PANTHER" id="PTHR41248">
    <property type="entry name" value="NORD PROTEIN"/>
    <property type="match status" value="1"/>
</dbReference>
<reference evidence="2 3" key="1">
    <citation type="submission" date="2020-10" db="EMBL/GenBank/DDBJ databases">
        <title>Connecting structure to function with the recovery of over 1000 high-quality activated sludge metagenome-assembled genomes encoding full-length rRNA genes using long-read sequencing.</title>
        <authorList>
            <person name="Singleton C.M."/>
            <person name="Petriglieri F."/>
            <person name="Kristensen J.M."/>
            <person name="Kirkegaard R.H."/>
            <person name="Michaelsen T.Y."/>
            <person name="Andersen M.H."/>
            <person name="Karst S.M."/>
            <person name="Dueholm M.S."/>
            <person name="Nielsen P.H."/>
            <person name="Albertsen M."/>
        </authorList>
    </citation>
    <scope>NUCLEOTIDE SEQUENCE [LARGE SCALE GENOMIC DNA]</scope>
    <source>
        <strain evidence="2">EsbW_18-Q3-R4-48_BATAC.285</strain>
    </source>
</reference>
<sequence>MPSPESPDAAWPERLAAYRAQLDCRFPQVGEVFEACLLDALRVLSPAGVSAYLDCGRFLGRMGRGVEPLLTFLEEWPSTAGILGEDALPAINHTLQLIWKSPNGKAITPFLQTLAAVARRLPSREQMQHYLDLTLDLMERTSGSIHGIHKSFASHGLPDFLAQAPILLNGLAIGGLQNWVDYGIRNYGNHPDRQRAYFSLQSADSRAVFQRERHGTLLVDHEHLLDLCLRGLWGDSAQLVPYASSADPTGHSAQADASAPLLPYYDASGIRLPDVLDEALGVSGIDRYRASLAHIAGHRRWSTPLFADNFSPMQRMAIEIFEDSRIEKLILRQYPGLHRIFLALHPTPVEGACNPATHSCLRHRLAMLSRALLDPAHGYQDAALREFVERFAQTMASGEASSEAVATLALAYVARTRRQSDQLANVHFADTMIAYRDDNRHLWRFHELSDDEEMFEPRPTAAAAEVDRLPPRHYPEWDYQSQTYRPDWVSLYESLHPSGEAALIDRLFDKHAALARRLKRLLDLLRPQDRLRVRYQEDGSELDLDIAIRSLIDFKSGATPDPRINMSHRTNGRNLAVLLLLDLSESLGDRVRVGNGEQTVLELSQEAVSLLAWAIEQLGDPLAIAGFHSDTRHDVRYLHLKGFSEGWGDPVKRRLAAMQAGYSTRMGAAMRHAAHYLAAQPAEKKLMLILTDGQPSDVDVQDERLLIEDARKSVGELEQQGIFTYCISLDRKADEYVHDIFGGRYAVIDNIERLPEKLPELFMALTR</sequence>
<dbReference type="Proteomes" id="UP000697998">
    <property type="component" value="Unassembled WGS sequence"/>
</dbReference>
<proteinExistence type="predicted"/>
<dbReference type="PROSITE" id="PS50234">
    <property type="entry name" value="VWFA"/>
    <property type="match status" value="1"/>
</dbReference>
<dbReference type="InterPro" id="IPR051928">
    <property type="entry name" value="NorD/CobT"/>
</dbReference>
<dbReference type="SUPFAM" id="SSF53300">
    <property type="entry name" value="vWA-like"/>
    <property type="match status" value="1"/>
</dbReference>
<dbReference type="Gene3D" id="3.40.50.410">
    <property type="entry name" value="von Willebrand factor, type A domain"/>
    <property type="match status" value="1"/>
</dbReference>
<evidence type="ECO:0000313" key="2">
    <source>
        <dbReference type="EMBL" id="MBK7676442.1"/>
    </source>
</evidence>
<gene>
    <name evidence="2" type="ORF">IPJ27_17730</name>
</gene>
<dbReference type="AlphaFoldDB" id="A0A935Q1Q9"/>
<dbReference type="CDD" id="cd01454">
    <property type="entry name" value="vWA_norD_type"/>
    <property type="match status" value="1"/>
</dbReference>